<dbReference type="SUPFAM" id="SSF51905">
    <property type="entry name" value="FAD/NAD(P)-binding domain"/>
    <property type="match status" value="1"/>
</dbReference>
<dbReference type="EMBL" id="KN818234">
    <property type="protein sequence ID" value="KIL66857.1"/>
    <property type="molecule type" value="Genomic_DNA"/>
</dbReference>
<evidence type="ECO:0000256" key="3">
    <source>
        <dbReference type="ARBA" id="ARBA00007330"/>
    </source>
</evidence>
<evidence type="ECO:0000313" key="17">
    <source>
        <dbReference type="EMBL" id="KIL66857.1"/>
    </source>
</evidence>
<dbReference type="FunFam" id="1.10.8.870:FF:000001">
    <property type="entry name" value="Glycerol-3-phosphate dehydrogenase"/>
    <property type="match status" value="1"/>
</dbReference>
<dbReference type="FunCoup" id="A0A0C2WYF3">
    <property type="interactions" value="300"/>
</dbReference>
<dbReference type="Gene3D" id="3.50.50.60">
    <property type="entry name" value="FAD/NAD(P)-binding domain"/>
    <property type="match status" value="1"/>
</dbReference>
<keyword evidence="7" id="KW-0677">Repeat</keyword>
<dbReference type="InterPro" id="IPR006076">
    <property type="entry name" value="FAD-dep_OxRdtase"/>
</dbReference>
<dbReference type="InterPro" id="IPR038299">
    <property type="entry name" value="DAO_C_sf"/>
</dbReference>
<evidence type="ECO:0000256" key="13">
    <source>
        <dbReference type="RuleBase" id="RU361217"/>
    </source>
</evidence>
<dbReference type="InParanoid" id="A0A0C2WYF3"/>
<evidence type="ECO:0000256" key="8">
    <source>
        <dbReference type="ARBA" id="ARBA00022827"/>
    </source>
</evidence>
<dbReference type="Pfam" id="PF16901">
    <property type="entry name" value="DAO_C"/>
    <property type="match status" value="1"/>
</dbReference>
<comment type="similarity">
    <text evidence="3 13">Belongs to the FAD-dependent glycerol-3-phosphate dehydrogenase family.</text>
</comment>
<keyword evidence="10" id="KW-0809">Transit peptide</keyword>
<dbReference type="HOGENOM" id="CLU_015740_3_1_1"/>
<dbReference type="GO" id="GO:0004368">
    <property type="term" value="F:glycerol-3-phosphate dehydrogenase (quinone) activity"/>
    <property type="evidence" value="ECO:0007669"/>
    <property type="project" value="UniProtKB-EC"/>
</dbReference>
<evidence type="ECO:0000256" key="5">
    <source>
        <dbReference type="ARBA" id="ARBA00022630"/>
    </source>
</evidence>
<dbReference type="OrthoDB" id="264015at2759"/>
<evidence type="ECO:0000256" key="7">
    <source>
        <dbReference type="ARBA" id="ARBA00022737"/>
    </source>
</evidence>
<comment type="catalytic activity">
    <reaction evidence="13">
        <text>a quinone + sn-glycerol 3-phosphate = dihydroxyacetone phosphate + a quinol</text>
        <dbReference type="Rhea" id="RHEA:18977"/>
        <dbReference type="ChEBI" id="CHEBI:24646"/>
        <dbReference type="ChEBI" id="CHEBI:57597"/>
        <dbReference type="ChEBI" id="CHEBI:57642"/>
        <dbReference type="ChEBI" id="CHEBI:132124"/>
        <dbReference type="EC" id="1.1.5.3"/>
    </reaction>
</comment>
<dbReference type="STRING" id="946122.A0A0C2WYF3"/>
<dbReference type="PANTHER" id="PTHR11985:SF15">
    <property type="entry name" value="GLYCEROL-3-PHOSPHATE DEHYDROGENASE, MITOCHONDRIAL"/>
    <property type="match status" value="1"/>
</dbReference>
<evidence type="ECO:0000256" key="1">
    <source>
        <dbReference type="ARBA" id="ARBA00001974"/>
    </source>
</evidence>
<dbReference type="InterPro" id="IPR031656">
    <property type="entry name" value="DAO_C"/>
</dbReference>
<protein>
    <recommendedName>
        <fullName evidence="4 13">Glycerol-3-phosphate dehydrogenase</fullName>
        <ecNumber evidence="4 13">1.1.5.3</ecNumber>
    </recommendedName>
</protein>
<organism evidence="17 18">
    <name type="scientific">Amanita muscaria (strain Koide BX008)</name>
    <dbReference type="NCBI Taxonomy" id="946122"/>
    <lineage>
        <taxon>Eukaryota</taxon>
        <taxon>Fungi</taxon>
        <taxon>Dikarya</taxon>
        <taxon>Basidiomycota</taxon>
        <taxon>Agaricomycotina</taxon>
        <taxon>Agaricomycetes</taxon>
        <taxon>Agaricomycetidae</taxon>
        <taxon>Agaricales</taxon>
        <taxon>Pluteineae</taxon>
        <taxon>Amanitaceae</taxon>
        <taxon>Amanita</taxon>
    </lineage>
</organism>
<dbReference type="AlphaFoldDB" id="A0A0C2WYF3"/>
<keyword evidence="18" id="KW-1185">Reference proteome</keyword>
<feature type="domain" description="Alpha-glycerophosphate oxidase C-terminal" evidence="16">
    <location>
        <begin position="466"/>
        <end position="593"/>
    </location>
</feature>
<comment type="subcellular location">
    <subcellularLocation>
        <location evidence="2">Mitochondrion</location>
    </subcellularLocation>
</comment>
<evidence type="ECO:0000259" key="16">
    <source>
        <dbReference type="Pfam" id="PF16901"/>
    </source>
</evidence>
<proteinExistence type="inferred from homology"/>
<accession>A0A0C2WYF3</accession>
<dbReference type="SUPFAM" id="SSF54373">
    <property type="entry name" value="FAD-linked reductases, C-terminal domain"/>
    <property type="match status" value="1"/>
</dbReference>
<dbReference type="InterPro" id="IPR000447">
    <property type="entry name" value="G3P_DH_FAD-dep"/>
</dbReference>
<reference evidence="17 18" key="1">
    <citation type="submission" date="2014-04" db="EMBL/GenBank/DDBJ databases">
        <title>Evolutionary Origins and Diversification of the Mycorrhizal Mutualists.</title>
        <authorList>
            <consortium name="DOE Joint Genome Institute"/>
            <consortium name="Mycorrhizal Genomics Consortium"/>
            <person name="Kohler A."/>
            <person name="Kuo A."/>
            <person name="Nagy L.G."/>
            <person name="Floudas D."/>
            <person name="Copeland A."/>
            <person name="Barry K.W."/>
            <person name="Cichocki N."/>
            <person name="Veneault-Fourrey C."/>
            <person name="LaButti K."/>
            <person name="Lindquist E.A."/>
            <person name="Lipzen A."/>
            <person name="Lundell T."/>
            <person name="Morin E."/>
            <person name="Murat C."/>
            <person name="Riley R."/>
            <person name="Ohm R."/>
            <person name="Sun H."/>
            <person name="Tunlid A."/>
            <person name="Henrissat B."/>
            <person name="Grigoriev I.V."/>
            <person name="Hibbett D.S."/>
            <person name="Martin F."/>
        </authorList>
    </citation>
    <scope>NUCLEOTIDE SEQUENCE [LARGE SCALE GENOMIC DNA]</scope>
    <source>
        <strain evidence="17 18">Koide BX008</strain>
    </source>
</reference>
<evidence type="ECO:0000256" key="6">
    <source>
        <dbReference type="ARBA" id="ARBA00022723"/>
    </source>
</evidence>
<gene>
    <name evidence="17" type="ORF">M378DRAFT_160381</name>
</gene>
<dbReference type="InterPro" id="IPR036188">
    <property type="entry name" value="FAD/NAD-bd_sf"/>
</dbReference>
<comment type="cofactor">
    <cofactor evidence="1 13">
        <name>FAD</name>
        <dbReference type="ChEBI" id="CHEBI:57692"/>
    </cofactor>
</comment>
<dbReference type="PRINTS" id="PR01001">
    <property type="entry name" value="FADG3PDH"/>
</dbReference>
<evidence type="ECO:0000256" key="2">
    <source>
        <dbReference type="ARBA" id="ARBA00004173"/>
    </source>
</evidence>
<sequence>MPIIRRIFSRRTLIYAAGGTLASTGALYWHLSSGPAYPLSTLETRRPPPSWTPPSRKEMLDSLKASSKGAEEEFDLLIVGGGATGAGIAVDAVSRGLKVALVERDDFGAGTSSKSTKLVHGGVRYLQKAVFELDYDQWKLVKEALHERRIFLQTAPYLSAMLPIMLPIYKYWQVPYYWAGCKLYDILAGRENMESSYIMSKGKALEAFPMLKSNGLVGALVYYDGQHNDSRMNIALIMTAVKLGATVANYCEVTALNKSHGGRLDGARVKDALTGQEWNIRTKGVINATGPFTDSLLSMDDPSHKPIVRASSGVHITLPNYYSPRRMGLLDPATSDGRVIFFLPWEGNTIAGTTDTRAPVERDPRASEEDIRWVLEEIRRYLSPDIRVRRGDVLSAWSGLRPLVKNVDADGKGTQGLVRSHMVTVSKTGLVTVAGGKWTTYRKMAEEGVDEAIKVFALENKVKSGCVTEGLRLVGSDGWNRNMFIGLIQRYGLATDVAKHLSRNYGDRAWTVCTLAEGTGEDWPIHGQRLSSSYPYIEAEVRYAIRHEYAQTAIDVLARRTRLAFLNAQAALHALPRVVDIMSDELGWSRAERNKQVRAALLYLDTMGLVPGDIVPDKESLKKREKERKELIGGVFRELKPKGLVERLEREVGKIAASIWGIFSARGASLVHDGSTSFSLASYGISDVSLSMKAAYGRARFGAGEVVALKSAFIKRAKPSVGGDGLEDQQPFVDITQVVDVMHEVPGYEEVKEKDLRYVLEENGMVGKQTVDFDEFLEICGNVKEIALAPVMTAGKKDRLRIPVEKSGGGV</sequence>
<dbReference type="Proteomes" id="UP000054549">
    <property type="component" value="Unassembled WGS sequence"/>
</dbReference>
<dbReference type="Gene3D" id="1.10.8.870">
    <property type="entry name" value="Alpha-glycerophosphate oxidase, cap domain"/>
    <property type="match status" value="1"/>
</dbReference>
<evidence type="ECO:0000256" key="12">
    <source>
        <dbReference type="ARBA" id="ARBA00023128"/>
    </source>
</evidence>
<feature type="domain" description="FAD dependent oxidoreductase" evidence="15">
    <location>
        <begin position="75"/>
        <end position="442"/>
    </location>
</feature>
<dbReference type="GO" id="GO:0005739">
    <property type="term" value="C:mitochondrion"/>
    <property type="evidence" value="ECO:0007669"/>
    <property type="project" value="UniProtKB-SubCell"/>
</dbReference>
<dbReference type="EC" id="1.1.5.3" evidence="4 13"/>
<dbReference type="PANTHER" id="PTHR11985">
    <property type="entry name" value="GLYCEROL-3-PHOSPHATE DEHYDROGENASE"/>
    <property type="match status" value="1"/>
</dbReference>
<evidence type="ECO:0000256" key="4">
    <source>
        <dbReference type="ARBA" id="ARBA00013029"/>
    </source>
</evidence>
<keyword evidence="5 13" id="KW-0285">Flavoprotein</keyword>
<dbReference type="GO" id="GO:0046872">
    <property type="term" value="F:metal ion binding"/>
    <property type="evidence" value="ECO:0007669"/>
    <property type="project" value="UniProtKB-KW"/>
</dbReference>
<keyword evidence="11 13" id="KW-0560">Oxidoreductase</keyword>
<keyword evidence="14" id="KW-0812">Transmembrane</keyword>
<dbReference type="PROSITE" id="PS00978">
    <property type="entry name" value="FAD_G3PDH_2"/>
    <property type="match status" value="1"/>
</dbReference>
<evidence type="ECO:0000256" key="10">
    <source>
        <dbReference type="ARBA" id="ARBA00022946"/>
    </source>
</evidence>
<feature type="transmembrane region" description="Helical" evidence="14">
    <location>
        <begin position="12"/>
        <end position="31"/>
    </location>
</feature>
<evidence type="ECO:0000256" key="14">
    <source>
        <dbReference type="SAM" id="Phobius"/>
    </source>
</evidence>
<evidence type="ECO:0000256" key="9">
    <source>
        <dbReference type="ARBA" id="ARBA00022837"/>
    </source>
</evidence>
<keyword evidence="9" id="KW-0106">Calcium</keyword>
<keyword evidence="14" id="KW-1133">Transmembrane helix</keyword>
<evidence type="ECO:0000313" key="18">
    <source>
        <dbReference type="Proteomes" id="UP000054549"/>
    </source>
</evidence>
<keyword evidence="14" id="KW-0472">Membrane</keyword>
<keyword evidence="8" id="KW-0274">FAD</keyword>
<evidence type="ECO:0000259" key="15">
    <source>
        <dbReference type="Pfam" id="PF01266"/>
    </source>
</evidence>
<evidence type="ECO:0000256" key="11">
    <source>
        <dbReference type="ARBA" id="ARBA00023002"/>
    </source>
</evidence>
<keyword evidence="6" id="KW-0479">Metal-binding</keyword>
<dbReference type="GO" id="GO:0006072">
    <property type="term" value="P:glycerol-3-phosphate metabolic process"/>
    <property type="evidence" value="ECO:0007669"/>
    <property type="project" value="UniProtKB-UniRule"/>
</dbReference>
<dbReference type="Gene3D" id="3.30.9.10">
    <property type="entry name" value="D-Amino Acid Oxidase, subunit A, domain 2"/>
    <property type="match status" value="1"/>
</dbReference>
<keyword evidence="12" id="KW-0496">Mitochondrion</keyword>
<dbReference type="Pfam" id="PF01266">
    <property type="entry name" value="DAO"/>
    <property type="match status" value="1"/>
</dbReference>
<name>A0A0C2WYF3_AMAMK</name>
<dbReference type="PROSITE" id="PS00977">
    <property type="entry name" value="FAD_G3PDH_1"/>
    <property type="match status" value="1"/>
</dbReference>